<feature type="compositionally biased region" description="Polar residues" evidence="1">
    <location>
        <begin position="143"/>
        <end position="163"/>
    </location>
</feature>
<keyword evidence="2" id="KW-0472">Membrane</keyword>
<feature type="compositionally biased region" description="Low complexity" evidence="1">
    <location>
        <begin position="223"/>
        <end position="237"/>
    </location>
</feature>
<feature type="compositionally biased region" description="Polar residues" evidence="1">
    <location>
        <begin position="258"/>
        <end position="270"/>
    </location>
</feature>
<evidence type="ECO:0000313" key="4">
    <source>
        <dbReference type="Proteomes" id="UP000019804"/>
    </source>
</evidence>
<gene>
    <name evidence="3" type="ORF">EURHEDRAFT_59154</name>
</gene>
<keyword evidence="2" id="KW-1133">Transmembrane helix</keyword>
<dbReference type="Proteomes" id="UP000019804">
    <property type="component" value="Unassembled WGS sequence"/>
</dbReference>
<feature type="compositionally biased region" description="Basic and acidic residues" evidence="1">
    <location>
        <begin position="128"/>
        <end position="139"/>
    </location>
</feature>
<dbReference type="RefSeq" id="XP_040639142.1">
    <property type="nucleotide sequence ID" value="XM_040787594.1"/>
</dbReference>
<evidence type="ECO:0000256" key="2">
    <source>
        <dbReference type="SAM" id="Phobius"/>
    </source>
</evidence>
<feature type="region of interest" description="Disordered" evidence="1">
    <location>
        <begin position="128"/>
        <end position="303"/>
    </location>
</feature>
<dbReference type="AlphaFoldDB" id="A0A017SFN2"/>
<keyword evidence="2" id="KW-0812">Transmembrane</keyword>
<dbReference type="HOGENOM" id="CLU_799196_0_0_1"/>
<accession>A0A017SFN2</accession>
<reference evidence="4" key="1">
    <citation type="journal article" date="2014" name="Nat. Commun.">
        <title>Genomic adaptations of the halophilic Dead Sea filamentous fungus Eurotium rubrum.</title>
        <authorList>
            <person name="Kis-Papo T."/>
            <person name="Weig A.R."/>
            <person name="Riley R."/>
            <person name="Persoh D."/>
            <person name="Salamov A."/>
            <person name="Sun H."/>
            <person name="Lipzen A."/>
            <person name="Wasser S.P."/>
            <person name="Rambold G."/>
            <person name="Grigoriev I.V."/>
            <person name="Nevo E."/>
        </authorList>
    </citation>
    <scope>NUCLEOTIDE SEQUENCE [LARGE SCALE GENOMIC DNA]</scope>
    <source>
        <strain evidence="4">CBS 135680</strain>
    </source>
</reference>
<keyword evidence="4" id="KW-1185">Reference proteome</keyword>
<sequence>MDHDVSTEKTGKGQRDYLHFEPRFPWTLPNLRTAQPWKRSNVPSSEKKPRTISTGESVAFILALAVGIALIVLVSVFVIFRRRYGPRYTVRCFVTGKRPKRNRRAQSTVPISIESGFPCREAHAIDSLTDAKTKPRDGKCVTGTDNPHRMSTLSQAQTETDGGQSVVIDPNRPSAPPQDSRPEKTQTESKGSGNTGHRKPPPPALQRSDPRAATEQLRALAPTSPSSSRFTTSTQSSGPLPSIYRMALESRNHKRKSSNNTNRWSFNQDARSAVDSEDRVLSLPSPSPMLRNILRPSPKPEPSPPHVYRMIQRPPSVHCDTRVHENDAVLPMLPRSVFAVNDLVVSK</sequence>
<dbReference type="GeneID" id="63702718"/>
<name>A0A017SFN2_ASPRC</name>
<evidence type="ECO:0000256" key="1">
    <source>
        <dbReference type="SAM" id="MobiDB-lite"/>
    </source>
</evidence>
<evidence type="ECO:0000313" key="3">
    <source>
        <dbReference type="EMBL" id="EYE95454.1"/>
    </source>
</evidence>
<proteinExistence type="predicted"/>
<dbReference type="EMBL" id="KK088422">
    <property type="protein sequence ID" value="EYE95454.1"/>
    <property type="molecule type" value="Genomic_DNA"/>
</dbReference>
<organism evidence="3 4">
    <name type="scientific">Aspergillus ruber (strain CBS 135680)</name>
    <dbReference type="NCBI Taxonomy" id="1388766"/>
    <lineage>
        <taxon>Eukaryota</taxon>
        <taxon>Fungi</taxon>
        <taxon>Dikarya</taxon>
        <taxon>Ascomycota</taxon>
        <taxon>Pezizomycotina</taxon>
        <taxon>Eurotiomycetes</taxon>
        <taxon>Eurotiomycetidae</taxon>
        <taxon>Eurotiales</taxon>
        <taxon>Aspergillaceae</taxon>
        <taxon>Aspergillus</taxon>
        <taxon>Aspergillus subgen. Aspergillus</taxon>
    </lineage>
</organism>
<protein>
    <submittedName>
        <fullName evidence="3">Uncharacterized protein</fullName>
    </submittedName>
</protein>
<dbReference type="OrthoDB" id="10323949at2759"/>
<feature type="transmembrane region" description="Helical" evidence="2">
    <location>
        <begin position="58"/>
        <end position="80"/>
    </location>
</feature>